<dbReference type="Gene3D" id="3.90.1300.10">
    <property type="entry name" value="Amidase signature (AS) domain"/>
    <property type="match status" value="1"/>
</dbReference>
<accession>A0A7S7NQP5</accession>
<dbReference type="PANTHER" id="PTHR42678:SF34">
    <property type="entry name" value="OS04G0183300 PROTEIN"/>
    <property type="match status" value="1"/>
</dbReference>
<evidence type="ECO:0000313" key="4">
    <source>
        <dbReference type="Proteomes" id="UP000593892"/>
    </source>
</evidence>
<name>A0A7S7NQP5_PALFE</name>
<dbReference type="InterPro" id="IPR006311">
    <property type="entry name" value="TAT_signal"/>
</dbReference>
<dbReference type="GO" id="GO:0004040">
    <property type="term" value="F:amidase activity"/>
    <property type="evidence" value="ECO:0007669"/>
    <property type="project" value="UniProtKB-EC"/>
</dbReference>
<evidence type="ECO:0000313" key="3">
    <source>
        <dbReference type="EMBL" id="QOY88037.1"/>
    </source>
</evidence>
<keyword evidence="3" id="KW-0378">Hydrolase</keyword>
<dbReference type="PANTHER" id="PTHR42678">
    <property type="entry name" value="AMIDASE"/>
    <property type="match status" value="1"/>
</dbReference>
<dbReference type="NCBIfam" id="NF006006">
    <property type="entry name" value="PRK08137.1"/>
    <property type="match status" value="1"/>
</dbReference>
<proteinExistence type="predicted"/>
<dbReference type="EC" id="3.5.1.4" evidence="3"/>
<keyword evidence="4" id="KW-1185">Reference proteome</keyword>
<dbReference type="KEGG" id="pfer:IRI77_35765"/>
<reference evidence="3 4" key="1">
    <citation type="submission" date="2020-10" db="EMBL/GenBank/DDBJ databases">
        <title>Complete genome sequence of Paludibaculum fermentans P105T, a facultatively anaerobic acidobacterium capable of dissimilatory Fe(III) reduction.</title>
        <authorList>
            <person name="Dedysh S.N."/>
            <person name="Beletsky A.V."/>
            <person name="Kulichevskaya I.S."/>
            <person name="Mardanov A.V."/>
            <person name="Ravin N.V."/>
        </authorList>
    </citation>
    <scope>NUCLEOTIDE SEQUENCE [LARGE SCALE GENOMIC DNA]</scope>
    <source>
        <strain evidence="3 4">P105</strain>
    </source>
</reference>
<dbReference type="InterPro" id="IPR023631">
    <property type="entry name" value="Amidase_dom"/>
</dbReference>
<dbReference type="Pfam" id="PF01425">
    <property type="entry name" value="Amidase"/>
    <property type="match status" value="1"/>
</dbReference>
<dbReference type="InterPro" id="IPR036928">
    <property type="entry name" value="AS_sf"/>
</dbReference>
<dbReference type="EMBL" id="CP063849">
    <property type="protein sequence ID" value="QOY88037.1"/>
    <property type="molecule type" value="Genomic_DNA"/>
</dbReference>
<gene>
    <name evidence="3" type="ORF">IRI77_35765</name>
</gene>
<sequence length="512" mass="55726">MAHMNRRKFLGATAAALGLASCARVPYRRTAFELEELSFEGLAVGLRSRRWTSRQLLELYVNRIQDLDGGEWKLNAIIEHNPDAVKLADELDNERRQRGPRSVLHGVPIVLKDNIDTGDRMMTTAGSLALDGWHAPVDAPIAARLRAAGALILGKTNLSEWANFRSTHSSSGWSGRGGQTRNPYALNRTPSGSSSGTGTAVAANLCAAGIGSETDGSVVSPASVNGLVGIKPTLGLLPGSGIIPIAHSQDTAGPMARSVRDAAILLGIMAGKEFAKDLQPEALNGARIGIARKFFERTQKMDSFLNKQIEVLKRCGAVIVDPADLPSHGKSGTEEFEVLLYEYKTDLNAYLARQPQGRPVRSMRDLIDFNEKNRIREMPYFGQEILLQSVEKGPLTEKKYLDARAICLRLSRDEGIDAALAKFKLDAIVTLTNGPAWCIDWVNGDYDTGGCSTPPAVAGYPHVTVPAGLVDELPVGLSFFSTAWRDQQLINLAYAFEQETKARTQPQFRIFD</sequence>
<feature type="region of interest" description="Disordered" evidence="1">
    <location>
        <begin position="166"/>
        <end position="195"/>
    </location>
</feature>
<dbReference type="SUPFAM" id="SSF75304">
    <property type="entry name" value="Amidase signature (AS) enzymes"/>
    <property type="match status" value="1"/>
</dbReference>
<dbReference type="PROSITE" id="PS51318">
    <property type="entry name" value="TAT"/>
    <property type="match status" value="1"/>
</dbReference>
<evidence type="ECO:0000256" key="1">
    <source>
        <dbReference type="SAM" id="MobiDB-lite"/>
    </source>
</evidence>
<dbReference type="PROSITE" id="PS51257">
    <property type="entry name" value="PROKAR_LIPOPROTEIN"/>
    <property type="match status" value="1"/>
</dbReference>
<dbReference type="AlphaFoldDB" id="A0A7S7NQP5"/>
<protein>
    <submittedName>
        <fullName evidence="3">Amidase</fullName>
        <ecNumber evidence="3">3.5.1.4</ecNumber>
    </submittedName>
</protein>
<dbReference type="Proteomes" id="UP000593892">
    <property type="component" value="Chromosome"/>
</dbReference>
<feature type="domain" description="Amidase" evidence="2">
    <location>
        <begin position="56"/>
        <end position="489"/>
    </location>
</feature>
<organism evidence="3 4">
    <name type="scientific">Paludibaculum fermentans</name>
    <dbReference type="NCBI Taxonomy" id="1473598"/>
    <lineage>
        <taxon>Bacteria</taxon>
        <taxon>Pseudomonadati</taxon>
        <taxon>Acidobacteriota</taxon>
        <taxon>Terriglobia</taxon>
        <taxon>Bryobacterales</taxon>
        <taxon>Bryobacteraceae</taxon>
        <taxon>Paludibaculum</taxon>
    </lineage>
</organism>
<evidence type="ECO:0000259" key="2">
    <source>
        <dbReference type="Pfam" id="PF01425"/>
    </source>
</evidence>